<proteinExistence type="predicted"/>
<keyword evidence="2" id="KW-1185">Reference proteome</keyword>
<dbReference type="AlphaFoldDB" id="A0A5C3M2W8"/>
<evidence type="ECO:0000313" key="2">
    <source>
        <dbReference type="Proteomes" id="UP000308652"/>
    </source>
</evidence>
<dbReference type="GO" id="GO:0003735">
    <property type="term" value="F:structural constituent of ribosome"/>
    <property type="evidence" value="ECO:0007669"/>
    <property type="project" value="InterPro"/>
</dbReference>
<name>A0A5C3M2W8_9AGAR</name>
<dbReference type="Proteomes" id="UP000308652">
    <property type="component" value="Unassembled WGS sequence"/>
</dbReference>
<protein>
    <submittedName>
        <fullName evidence="1">Uncharacterized protein</fullName>
    </submittedName>
</protein>
<dbReference type="EMBL" id="ML213602">
    <property type="protein sequence ID" value="TFK38706.1"/>
    <property type="molecule type" value="Genomic_DNA"/>
</dbReference>
<dbReference type="SUPFAM" id="SSF48140">
    <property type="entry name" value="Ribosomal protein L19 (L19e)"/>
    <property type="match status" value="1"/>
</dbReference>
<organism evidence="1 2">
    <name type="scientific">Crucibulum laeve</name>
    <dbReference type="NCBI Taxonomy" id="68775"/>
    <lineage>
        <taxon>Eukaryota</taxon>
        <taxon>Fungi</taxon>
        <taxon>Dikarya</taxon>
        <taxon>Basidiomycota</taxon>
        <taxon>Agaricomycotina</taxon>
        <taxon>Agaricomycetes</taxon>
        <taxon>Agaricomycetidae</taxon>
        <taxon>Agaricales</taxon>
        <taxon>Agaricineae</taxon>
        <taxon>Nidulariaceae</taxon>
        <taxon>Crucibulum</taxon>
    </lineage>
</organism>
<gene>
    <name evidence="1" type="ORF">BDQ12DRAFT_605557</name>
</gene>
<dbReference type="InterPro" id="IPR035970">
    <property type="entry name" value="60S_ribosomal_eL19_sf"/>
</dbReference>
<dbReference type="GO" id="GO:0006412">
    <property type="term" value="P:translation"/>
    <property type="evidence" value="ECO:0007669"/>
    <property type="project" value="InterPro"/>
</dbReference>
<dbReference type="GO" id="GO:0005840">
    <property type="term" value="C:ribosome"/>
    <property type="evidence" value="ECO:0007669"/>
    <property type="project" value="InterPro"/>
</dbReference>
<reference evidence="1 2" key="1">
    <citation type="journal article" date="2019" name="Nat. Ecol. Evol.">
        <title>Megaphylogeny resolves global patterns of mushroom evolution.</title>
        <authorList>
            <person name="Varga T."/>
            <person name="Krizsan K."/>
            <person name="Foldi C."/>
            <person name="Dima B."/>
            <person name="Sanchez-Garcia M."/>
            <person name="Sanchez-Ramirez S."/>
            <person name="Szollosi G.J."/>
            <person name="Szarkandi J.G."/>
            <person name="Papp V."/>
            <person name="Albert L."/>
            <person name="Andreopoulos W."/>
            <person name="Angelini C."/>
            <person name="Antonin V."/>
            <person name="Barry K.W."/>
            <person name="Bougher N.L."/>
            <person name="Buchanan P."/>
            <person name="Buyck B."/>
            <person name="Bense V."/>
            <person name="Catcheside P."/>
            <person name="Chovatia M."/>
            <person name="Cooper J."/>
            <person name="Damon W."/>
            <person name="Desjardin D."/>
            <person name="Finy P."/>
            <person name="Geml J."/>
            <person name="Haridas S."/>
            <person name="Hughes K."/>
            <person name="Justo A."/>
            <person name="Karasinski D."/>
            <person name="Kautmanova I."/>
            <person name="Kiss B."/>
            <person name="Kocsube S."/>
            <person name="Kotiranta H."/>
            <person name="LaButti K.M."/>
            <person name="Lechner B.E."/>
            <person name="Liimatainen K."/>
            <person name="Lipzen A."/>
            <person name="Lukacs Z."/>
            <person name="Mihaltcheva S."/>
            <person name="Morgado L.N."/>
            <person name="Niskanen T."/>
            <person name="Noordeloos M.E."/>
            <person name="Ohm R.A."/>
            <person name="Ortiz-Santana B."/>
            <person name="Ovrebo C."/>
            <person name="Racz N."/>
            <person name="Riley R."/>
            <person name="Savchenko A."/>
            <person name="Shiryaev A."/>
            <person name="Soop K."/>
            <person name="Spirin V."/>
            <person name="Szebenyi C."/>
            <person name="Tomsovsky M."/>
            <person name="Tulloss R.E."/>
            <person name="Uehling J."/>
            <person name="Grigoriev I.V."/>
            <person name="Vagvolgyi C."/>
            <person name="Papp T."/>
            <person name="Martin F.M."/>
            <person name="Miettinen O."/>
            <person name="Hibbett D.S."/>
            <person name="Nagy L.G."/>
        </authorList>
    </citation>
    <scope>NUCLEOTIDE SEQUENCE [LARGE SCALE GENOMIC DNA]</scope>
    <source>
        <strain evidence="1 2">CBS 166.37</strain>
    </source>
</reference>
<accession>A0A5C3M2W8</accession>
<sequence length="90" mass="9984">ICLHPTKQDIVEIRNSRTHAKQLTKEGCIIIMLTTVHFPDASPHSSHVSGSFTGPGKRKGISKVVGMPSRVQWMRTQKLLILLVEIQRGG</sequence>
<dbReference type="STRING" id="68775.A0A5C3M2W8"/>
<evidence type="ECO:0000313" key="1">
    <source>
        <dbReference type="EMBL" id="TFK38706.1"/>
    </source>
</evidence>
<feature type="non-terminal residue" evidence="1">
    <location>
        <position position="1"/>
    </location>
</feature>